<gene>
    <name evidence="2" type="ORF">ACJRO7_034141</name>
</gene>
<name>A0ABD3JBI8_EUCGL</name>
<dbReference type="Proteomes" id="UP001634007">
    <property type="component" value="Unassembled WGS sequence"/>
</dbReference>
<dbReference type="PANTHER" id="PTHR43139">
    <property type="entry name" value="SI:DKEY-122A22.2"/>
    <property type="match status" value="1"/>
</dbReference>
<dbReference type="PRINTS" id="PR00412">
    <property type="entry name" value="EPOXHYDRLASE"/>
</dbReference>
<evidence type="ECO:0000313" key="2">
    <source>
        <dbReference type="EMBL" id="KAL3721751.1"/>
    </source>
</evidence>
<dbReference type="InterPro" id="IPR052370">
    <property type="entry name" value="Meta-cleavage_hydrolase"/>
</dbReference>
<feature type="domain" description="AB hydrolase-1" evidence="1">
    <location>
        <begin position="52"/>
        <end position="285"/>
    </location>
</feature>
<comment type="caution">
    <text evidence="2">The sequence shown here is derived from an EMBL/GenBank/DDBJ whole genome shotgun (WGS) entry which is preliminary data.</text>
</comment>
<dbReference type="Pfam" id="PF00561">
    <property type="entry name" value="Abhydrolase_1"/>
    <property type="match status" value="1"/>
</dbReference>
<dbReference type="PANTHER" id="PTHR43139:SF25">
    <property type="entry name" value="ALPHA_BETA-HYDROLASES SUPERFAMILY PROTEIN"/>
    <property type="match status" value="1"/>
</dbReference>
<evidence type="ECO:0000313" key="3">
    <source>
        <dbReference type="Proteomes" id="UP001634007"/>
    </source>
</evidence>
<protein>
    <recommendedName>
        <fullName evidence="1">AB hydrolase-1 domain-containing protein</fullName>
    </recommendedName>
</protein>
<sequence>MTKYFSFAATCNRWFRFSFSWAGLKPTTIDLGEGTVVHCWVPKTYEPNKPDLLLLHGLGVNAMWNWNEFISSFIAGFNVYVPDLLFFGDSYTVRPERTEQFQAQCIAGVLEDQGVRKTNVVGMSYGGFVGYSLSAQFPEMVEKLVLCCAGVCMEEKDMEDGMFSVKSLDETLTFLLPQTPEKVKEMFEVTFYKPVTRMPTFIMQDLIDVLWTEYLQERIGLVNAMCKDRKMSNLPKITQPTLIIWGEYDKIFPLELGHRLKRHLDENARLVVIKDCGHAMNKENPKEMYKHIEAFLGNPLLSPKSN</sequence>
<organism evidence="2 3">
    <name type="scientific">Eucalyptus globulus</name>
    <name type="common">Tasmanian blue gum</name>
    <dbReference type="NCBI Taxonomy" id="34317"/>
    <lineage>
        <taxon>Eukaryota</taxon>
        <taxon>Viridiplantae</taxon>
        <taxon>Streptophyta</taxon>
        <taxon>Embryophyta</taxon>
        <taxon>Tracheophyta</taxon>
        <taxon>Spermatophyta</taxon>
        <taxon>Magnoliopsida</taxon>
        <taxon>eudicotyledons</taxon>
        <taxon>Gunneridae</taxon>
        <taxon>Pentapetalae</taxon>
        <taxon>rosids</taxon>
        <taxon>malvids</taxon>
        <taxon>Myrtales</taxon>
        <taxon>Myrtaceae</taxon>
        <taxon>Myrtoideae</taxon>
        <taxon>Eucalypteae</taxon>
        <taxon>Eucalyptus</taxon>
    </lineage>
</organism>
<dbReference type="SUPFAM" id="SSF53474">
    <property type="entry name" value="alpha/beta-Hydrolases"/>
    <property type="match status" value="1"/>
</dbReference>
<proteinExistence type="predicted"/>
<reference evidence="2 3" key="1">
    <citation type="submission" date="2024-11" db="EMBL/GenBank/DDBJ databases">
        <title>Chromosome-level genome assembly of Eucalyptus globulus Labill. provides insights into its genome evolution.</title>
        <authorList>
            <person name="Li X."/>
        </authorList>
    </citation>
    <scope>NUCLEOTIDE SEQUENCE [LARGE SCALE GENOMIC DNA]</scope>
    <source>
        <strain evidence="2">CL2024</strain>
        <tissue evidence="2">Fresh tender leaves</tissue>
    </source>
</reference>
<keyword evidence="3" id="KW-1185">Reference proteome</keyword>
<dbReference type="EMBL" id="JBJKBG010000009">
    <property type="protein sequence ID" value="KAL3721751.1"/>
    <property type="molecule type" value="Genomic_DNA"/>
</dbReference>
<accession>A0ABD3JBI8</accession>
<dbReference type="PRINTS" id="PR00111">
    <property type="entry name" value="ABHYDROLASE"/>
</dbReference>
<dbReference type="InterPro" id="IPR000073">
    <property type="entry name" value="AB_hydrolase_1"/>
</dbReference>
<evidence type="ECO:0000259" key="1">
    <source>
        <dbReference type="Pfam" id="PF00561"/>
    </source>
</evidence>
<dbReference type="InterPro" id="IPR029058">
    <property type="entry name" value="AB_hydrolase_fold"/>
</dbReference>
<dbReference type="AlphaFoldDB" id="A0ABD3JBI8"/>
<dbReference type="Gene3D" id="3.40.50.1820">
    <property type="entry name" value="alpha/beta hydrolase"/>
    <property type="match status" value="1"/>
</dbReference>
<dbReference type="InterPro" id="IPR000639">
    <property type="entry name" value="Epox_hydrolase-like"/>
</dbReference>